<dbReference type="OrthoDB" id="9809450at2"/>
<dbReference type="PROSITE" id="PS50893">
    <property type="entry name" value="ABC_TRANSPORTER_2"/>
    <property type="match status" value="1"/>
</dbReference>
<dbReference type="GO" id="GO:0005524">
    <property type="term" value="F:ATP binding"/>
    <property type="evidence" value="ECO:0007669"/>
    <property type="project" value="UniProtKB-KW"/>
</dbReference>
<evidence type="ECO:0000313" key="5">
    <source>
        <dbReference type="EMBL" id="EFL53236.1"/>
    </source>
</evidence>
<protein>
    <submittedName>
        <fullName evidence="5">ABC transporter related protein</fullName>
    </submittedName>
</protein>
<comment type="caution">
    <text evidence="5">The sequence shown here is derived from an EMBL/GenBank/DDBJ whole genome shotgun (WGS) entry which is preliminary data.</text>
</comment>
<dbReference type="InterPro" id="IPR003593">
    <property type="entry name" value="AAA+_ATPase"/>
</dbReference>
<keyword evidence="2" id="KW-0547">Nucleotide-binding</keyword>
<dbReference type="eggNOG" id="COG1120">
    <property type="taxonomic scope" value="Bacteria"/>
</dbReference>
<dbReference type="EMBL" id="AECZ01000001">
    <property type="protein sequence ID" value="EFL53236.1"/>
    <property type="molecule type" value="Genomic_DNA"/>
</dbReference>
<dbReference type="FunFam" id="3.40.50.300:FF:000134">
    <property type="entry name" value="Iron-enterobactin ABC transporter ATP-binding protein"/>
    <property type="match status" value="1"/>
</dbReference>
<dbReference type="AlphaFoldDB" id="E1JRN5"/>
<dbReference type="STRING" id="596151.DesfrDRAFT_0284"/>
<dbReference type="SMART" id="SM00382">
    <property type="entry name" value="AAA"/>
    <property type="match status" value="1"/>
</dbReference>
<keyword evidence="3" id="KW-0067">ATP-binding</keyword>
<dbReference type="PANTHER" id="PTHR42794:SF2">
    <property type="entry name" value="ABC TRANSPORTER ATP-BINDING PROTEIN"/>
    <property type="match status" value="1"/>
</dbReference>
<accession>E1JRN5</accession>
<evidence type="ECO:0000256" key="1">
    <source>
        <dbReference type="ARBA" id="ARBA00022448"/>
    </source>
</evidence>
<gene>
    <name evidence="5" type="ORF">DesfrDRAFT_0284</name>
</gene>
<dbReference type="Pfam" id="PF00005">
    <property type="entry name" value="ABC_tran"/>
    <property type="match status" value="1"/>
</dbReference>
<evidence type="ECO:0000313" key="6">
    <source>
        <dbReference type="Proteomes" id="UP000006250"/>
    </source>
</evidence>
<organism evidence="5 6">
    <name type="scientific">Solidesulfovibrio fructosivorans JJ]</name>
    <dbReference type="NCBI Taxonomy" id="596151"/>
    <lineage>
        <taxon>Bacteria</taxon>
        <taxon>Pseudomonadati</taxon>
        <taxon>Thermodesulfobacteriota</taxon>
        <taxon>Desulfovibrionia</taxon>
        <taxon>Desulfovibrionales</taxon>
        <taxon>Desulfovibrionaceae</taxon>
        <taxon>Solidesulfovibrio</taxon>
    </lineage>
</organism>
<keyword evidence="1" id="KW-0813">Transport</keyword>
<sequence>MSLSARNLSFAYNGAAVLTDVSLRLEPGRVTAILGVNGAGKSTLLKCLGGLIRPQRGGVALGEKKLGELSRRDAARRIAYVPQSQQAEGMTVFEAVLLGRRPHMGLRPSRRDMGIVEGVLTRLGLSALAFRRLDALSGGEMQKTAIARALVQEPDVLLLDEPTASLDLKNMLEVFAIVRQAVTGQGVAAAAVLHDLSQAMRFADDFVLLSRGAVLARVDAKGLTPEIVRAVYGVDVAFGEVGGHPVAAPLGVADAA</sequence>
<dbReference type="PANTHER" id="PTHR42794">
    <property type="entry name" value="HEMIN IMPORT ATP-BINDING PROTEIN HMUV"/>
    <property type="match status" value="1"/>
</dbReference>
<dbReference type="RefSeq" id="WP_005990385.1">
    <property type="nucleotide sequence ID" value="NZ_AECZ01000001.1"/>
</dbReference>
<evidence type="ECO:0000256" key="3">
    <source>
        <dbReference type="ARBA" id="ARBA00022840"/>
    </source>
</evidence>
<dbReference type="SUPFAM" id="SSF52540">
    <property type="entry name" value="P-loop containing nucleoside triphosphate hydrolases"/>
    <property type="match status" value="1"/>
</dbReference>
<evidence type="ECO:0000256" key="2">
    <source>
        <dbReference type="ARBA" id="ARBA00022741"/>
    </source>
</evidence>
<dbReference type="Proteomes" id="UP000006250">
    <property type="component" value="Unassembled WGS sequence"/>
</dbReference>
<reference evidence="5 6" key="1">
    <citation type="submission" date="2010-08" db="EMBL/GenBank/DDBJ databases">
        <title>The draft genome of Desulfovibrio fructosovorans JJ.</title>
        <authorList>
            <consortium name="US DOE Joint Genome Institute (JGI-PGF)"/>
            <person name="Lucas S."/>
            <person name="Copeland A."/>
            <person name="Lapidus A."/>
            <person name="Cheng J.-F."/>
            <person name="Bruce D."/>
            <person name="Goodwin L."/>
            <person name="Pitluck S."/>
            <person name="Land M.L."/>
            <person name="Hauser L."/>
            <person name="Chang Y.-J."/>
            <person name="Jeffries C."/>
            <person name="Wall J.D."/>
            <person name="Stahl D.A."/>
            <person name="Arkin A.P."/>
            <person name="Dehal P."/>
            <person name="Stolyar S.M."/>
            <person name="Hazen T.C."/>
            <person name="Woyke T.J."/>
        </authorList>
    </citation>
    <scope>NUCLEOTIDE SEQUENCE [LARGE SCALE GENOMIC DNA]</scope>
    <source>
        <strain evidence="5 6">JJ</strain>
    </source>
</reference>
<keyword evidence="6" id="KW-1185">Reference proteome</keyword>
<dbReference type="InterPro" id="IPR003439">
    <property type="entry name" value="ABC_transporter-like_ATP-bd"/>
</dbReference>
<dbReference type="Gene3D" id="3.40.50.300">
    <property type="entry name" value="P-loop containing nucleotide triphosphate hydrolases"/>
    <property type="match status" value="1"/>
</dbReference>
<proteinExistence type="predicted"/>
<dbReference type="CDD" id="cd03214">
    <property type="entry name" value="ABC_Iron-Siderophores_B12_Hemin"/>
    <property type="match status" value="1"/>
</dbReference>
<evidence type="ECO:0000259" key="4">
    <source>
        <dbReference type="PROSITE" id="PS50893"/>
    </source>
</evidence>
<dbReference type="GO" id="GO:0016887">
    <property type="term" value="F:ATP hydrolysis activity"/>
    <property type="evidence" value="ECO:0007669"/>
    <property type="project" value="InterPro"/>
</dbReference>
<dbReference type="InterPro" id="IPR027417">
    <property type="entry name" value="P-loop_NTPase"/>
</dbReference>
<feature type="domain" description="ABC transporter" evidence="4">
    <location>
        <begin position="3"/>
        <end position="236"/>
    </location>
</feature>
<name>E1JRN5_SOLFR</name>